<dbReference type="PROSITE" id="PS51746">
    <property type="entry name" value="PPM_2"/>
    <property type="match status" value="1"/>
</dbReference>
<dbReference type="EMBL" id="HBEC01015991">
    <property type="protein sequence ID" value="CAD8287401.1"/>
    <property type="molecule type" value="Transcribed_RNA"/>
</dbReference>
<keyword evidence="1" id="KW-0904">Protein phosphatase</keyword>
<evidence type="ECO:0000259" key="3">
    <source>
        <dbReference type="PROSITE" id="PS51746"/>
    </source>
</evidence>
<comment type="catalytic activity">
    <reaction evidence="1">
        <text>O-phospho-L-seryl-[protein] + H2O = L-seryl-[protein] + phosphate</text>
        <dbReference type="Rhea" id="RHEA:20629"/>
        <dbReference type="Rhea" id="RHEA-COMP:9863"/>
        <dbReference type="Rhea" id="RHEA-COMP:11604"/>
        <dbReference type="ChEBI" id="CHEBI:15377"/>
        <dbReference type="ChEBI" id="CHEBI:29999"/>
        <dbReference type="ChEBI" id="CHEBI:43474"/>
        <dbReference type="ChEBI" id="CHEBI:83421"/>
        <dbReference type="EC" id="3.1.3.16"/>
    </reaction>
</comment>
<comment type="catalytic activity">
    <reaction evidence="1">
        <text>O-phospho-L-threonyl-[protein] + H2O = L-threonyl-[protein] + phosphate</text>
        <dbReference type="Rhea" id="RHEA:47004"/>
        <dbReference type="Rhea" id="RHEA-COMP:11060"/>
        <dbReference type="Rhea" id="RHEA-COMP:11605"/>
        <dbReference type="ChEBI" id="CHEBI:15377"/>
        <dbReference type="ChEBI" id="CHEBI:30013"/>
        <dbReference type="ChEBI" id="CHEBI:43474"/>
        <dbReference type="ChEBI" id="CHEBI:61977"/>
        <dbReference type="EC" id="3.1.3.16"/>
    </reaction>
</comment>
<dbReference type="InterPro" id="IPR036457">
    <property type="entry name" value="PPM-type-like_dom_sf"/>
</dbReference>
<name>A0A7R9VA27_9CHLO</name>
<evidence type="ECO:0000256" key="1">
    <source>
        <dbReference type="RuleBase" id="RU366020"/>
    </source>
</evidence>
<comment type="cofactor">
    <cofactor evidence="1">
        <name>Mg(2+)</name>
        <dbReference type="ChEBI" id="CHEBI:18420"/>
    </cofactor>
</comment>
<dbReference type="Gene3D" id="3.60.40.10">
    <property type="entry name" value="PPM-type phosphatase domain"/>
    <property type="match status" value="1"/>
</dbReference>
<comment type="similarity">
    <text evidence="1">Belongs to the PP2C family.</text>
</comment>
<sequence>MLKGLKRISGKNAPAKEAGNDDARFAPLKQLGENEQLVWIMATRYLPHPDKVSYGGEDAHFISNYGGGAIGVADGVGGWQEAGVNPAEYSRTLIANARAYIEGTLTEFTEDELEARIEGGDIFIDPKGALHAAHIRTKVPGSATAVVMQLSQDTQSLVAANVGDSGFVVIRAGRIVARSRALQHYFDCPLQFGSFPDFVEATDTAEDADVYNERMYPGDVLVAGTDGLWDNVYDHEIISIVLRHRGAAPQPIADDIAALARNHASDADFYSPYIREAQSQGLDLPWWEKLLGAGFRKGKFGLRQLSGGKQDDITVVVAVVATQERPPQMPPVAAAAAAAETIAEASLKTISRRSQRIAEAALEEAAAQSQSHLLAWPISQRMEEAPLEEAAAQPPKVL</sequence>
<proteinExistence type="inferred from homology"/>
<dbReference type="GO" id="GO:0046872">
    <property type="term" value="F:metal ion binding"/>
    <property type="evidence" value="ECO:0007669"/>
    <property type="project" value="UniProtKB-UniRule"/>
</dbReference>
<dbReference type="InterPro" id="IPR039123">
    <property type="entry name" value="PPTC7"/>
</dbReference>
<keyword evidence="1" id="KW-0479">Metal-binding</keyword>
<keyword evidence="1" id="KW-0460">Magnesium</keyword>
<dbReference type="InterPro" id="IPR001932">
    <property type="entry name" value="PPM-type_phosphatase-like_dom"/>
</dbReference>
<protein>
    <recommendedName>
        <fullName evidence="1">Protein phosphatase</fullName>
        <ecNumber evidence="1">3.1.3.16</ecNumber>
    </recommendedName>
</protein>
<dbReference type="SMART" id="SM00331">
    <property type="entry name" value="PP2C_SIG"/>
    <property type="match status" value="1"/>
</dbReference>
<dbReference type="SMART" id="SM00332">
    <property type="entry name" value="PP2Cc"/>
    <property type="match status" value="1"/>
</dbReference>
<organism evidence="4">
    <name type="scientific">Chlamydomonas euryale</name>
    <dbReference type="NCBI Taxonomy" id="1486919"/>
    <lineage>
        <taxon>Eukaryota</taxon>
        <taxon>Viridiplantae</taxon>
        <taxon>Chlorophyta</taxon>
        <taxon>core chlorophytes</taxon>
        <taxon>Chlorophyceae</taxon>
        <taxon>CS clade</taxon>
        <taxon>Chlamydomonadales</taxon>
        <taxon>Chlamydomonadaceae</taxon>
        <taxon>Chlamydomonas</taxon>
    </lineage>
</organism>
<dbReference type="PANTHER" id="PTHR12320:SF1">
    <property type="entry name" value="PROTEIN PHOSPHATASE PTC7 HOMOLOG"/>
    <property type="match status" value="1"/>
</dbReference>
<dbReference type="GO" id="GO:0004722">
    <property type="term" value="F:protein serine/threonine phosphatase activity"/>
    <property type="evidence" value="ECO:0007669"/>
    <property type="project" value="UniProtKB-EC"/>
</dbReference>
<dbReference type="AlphaFoldDB" id="A0A7R9VA27"/>
<dbReference type="PANTHER" id="PTHR12320">
    <property type="entry name" value="PROTEIN PHOSPHATASE 2C"/>
    <property type="match status" value="1"/>
</dbReference>
<feature type="domain" description="PPM-type phosphatase" evidence="3">
    <location>
        <begin position="43"/>
        <end position="320"/>
    </location>
</feature>
<reference evidence="4" key="1">
    <citation type="submission" date="2021-01" db="EMBL/GenBank/DDBJ databases">
        <authorList>
            <person name="Corre E."/>
            <person name="Pelletier E."/>
            <person name="Niang G."/>
            <person name="Scheremetjew M."/>
            <person name="Finn R."/>
            <person name="Kale V."/>
            <person name="Holt S."/>
            <person name="Cochrane G."/>
            <person name="Meng A."/>
            <person name="Brown T."/>
            <person name="Cohen L."/>
        </authorList>
    </citation>
    <scope>NUCLEOTIDE SEQUENCE</scope>
    <source>
        <strain evidence="4">CCMP219</strain>
    </source>
</reference>
<evidence type="ECO:0000256" key="2">
    <source>
        <dbReference type="SAM" id="MobiDB-lite"/>
    </source>
</evidence>
<gene>
    <name evidence="4" type="ORF">CEUR00632_LOCUS7440</name>
</gene>
<dbReference type="EC" id="3.1.3.16" evidence="1"/>
<keyword evidence="1" id="KW-0464">Manganese</keyword>
<comment type="cofactor">
    <cofactor evidence="1">
        <name>Mn(2+)</name>
        <dbReference type="ChEBI" id="CHEBI:29035"/>
    </cofactor>
</comment>
<evidence type="ECO:0000313" key="4">
    <source>
        <dbReference type="EMBL" id="CAD8287401.1"/>
    </source>
</evidence>
<keyword evidence="1" id="KW-0378">Hydrolase</keyword>
<dbReference type="SUPFAM" id="SSF81606">
    <property type="entry name" value="PP2C-like"/>
    <property type="match status" value="1"/>
</dbReference>
<accession>A0A7R9VA27</accession>
<feature type="region of interest" description="Disordered" evidence="2">
    <location>
        <begin position="1"/>
        <end position="21"/>
    </location>
</feature>